<feature type="domain" description="EF-hand" evidence="4">
    <location>
        <begin position="61"/>
        <end position="96"/>
    </location>
</feature>
<evidence type="ECO:0000313" key="6">
    <source>
        <dbReference type="Proteomes" id="UP000188354"/>
    </source>
</evidence>
<dbReference type="InterPro" id="IPR039647">
    <property type="entry name" value="EF_hand_pair_protein_CML-like"/>
</dbReference>
<evidence type="ECO:0000259" key="4">
    <source>
        <dbReference type="PROSITE" id="PS50222"/>
    </source>
</evidence>
<proteinExistence type="predicted"/>
<dbReference type="Pfam" id="PF13499">
    <property type="entry name" value="EF-hand_7"/>
    <property type="match status" value="1"/>
</dbReference>
<organism evidence="5 6">
    <name type="scientific">Lupinus angustifolius</name>
    <name type="common">Narrow-leaved blue lupine</name>
    <dbReference type="NCBI Taxonomy" id="3871"/>
    <lineage>
        <taxon>Eukaryota</taxon>
        <taxon>Viridiplantae</taxon>
        <taxon>Streptophyta</taxon>
        <taxon>Embryophyta</taxon>
        <taxon>Tracheophyta</taxon>
        <taxon>Spermatophyta</taxon>
        <taxon>Magnoliopsida</taxon>
        <taxon>eudicotyledons</taxon>
        <taxon>Gunneridae</taxon>
        <taxon>Pentapetalae</taxon>
        <taxon>rosids</taxon>
        <taxon>fabids</taxon>
        <taxon>Fabales</taxon>
        <taxon>Fabaceae</taxon>
        <taxon>Papilionoideae</taxon>
        <taxon>50 kb inversion clade</taxon>
        <taxon>genistoids sensu lato</taxon>
        <taxon>core genistoids</taxon>
        <taxon>Genisteae</taxon>
        <taxon>Lupinus</taxon>
    </lineage>
</organism>
<dbReference type="Gene3D" id="1.10.238.10">
    <property type="entry name" value="EF-hand"/>
    <property type="match status" value="1"/>
</dbReference>
<dbReference type="AlphaFoldDB" id="A0A394DDL5"/>
<dbReference type="Proteomes" id="UP000188354">
    <property type="component" value="Unassembled WGS sequence"/>
</dbReference>
<reference evidence="5 6" key="1">
    <citation type="journal article" date="2017" name="Plant Biotechnol. J.">
        <title>A comprehensive draft genome sequence for lupin (Lupinus angustifolius), an emerging health food: insights into plant-microbe interactions and legume evolution.</title>
        <authorList>
            <person name="Hane J.K."/>
            <person name="Ming Y."/>
            <person name="Kamphuis L.G."/>
            <person name="Nelson M.N."/>
            <person name="Garg G."/>
            <person name="Atkins C.A."/>
            <person name="Bayer P.E."/>
            <person name="Bravo A."/>
            <person name="Bringans S."/>
            <person name="Cannon S."/>
            <person name="Edwards D."/>
            <person name="Foley R."/>
            <person name="Gao L.L."/>
            <person name="Harrison M.J."/>
            <person name="Huang W."/>
            <person name="Hurgobin B."/>
            <person name="Li S."/>
            <person name="Liu C.W."/>
            <person name="McGrath A."/>
            <person name="Morahan G."/>
            <person name="Murray J."/>
            <person name="Weller J."/>
            <person name="Jian J."/>
            <person name="Singh K.B."/>
        </authorList>
    </citation>
    <scope>NUCLEOTIDE SEQUENCE [LARGE SCALE GENOMIC DNA]</scope>
    <source>
        <strain evidence="6">cv. Tanjil</strain>
        <tissue evidence="5">Whole plant</tissue>
    </source>
</reference>
<dbReference type="SUPFAM" id="SSF47473">
    <property type="entry name" value="EF-hand"/>
    <property type="match status" value="1"/>
</dbReference>
<name>A0A394DDL5_LUPAN</name>
<keyword evidence="6" id="KW-1185">Reference proteome</keyword>
<dbReference type="GO" id="GO:0005509">
    <property type="term" value="F:calcium ion binding"/>
    <property type="evidence" value="ECO:0007669"/>
    <property type="project" value="InterPro"/>
</dbReference>
<dbReference type="CDD" id="cd00051">
    <property type="entry name" value="EFh"/>
    <property type="match status" value="1"/>
</dbReference>
<accession>A0A394DDL5</accession>
<dbReference type="PROSITE" id="PS00018">
    <property type="entry name" value="EF_HAND_1"/>
    <property type="match status" value="1"/>
</dbReference>
<dbReference type="InterPro" id="IPR018247">
    <property type="entry name" value="EF_Hand_1_Ca_BS"/>
</dbReference>
<keyword evidence="2" id="KW-0677">Repeat</keyword>
<gene>
    <name evidence="5" type="ORF">TanjilG_31584</name>
</gene>
<dbReference type="PROSITE" id="PS50222">
    <property type="entry name" value="EF_HAND_2"/>
    <property type="match status" value="1"/>
</dbReference>
<dbReference type="PANTHER" id="PTHR10891">
    <property type="entry name" value="EF-HAND CALCIUM-BINDING DOMAIN CONTAINING PROTEIN"/>
    <property type="match status" value="1"/>
</dbReference>
<comment type="caution">
    <text evidence="5">The sequence shown here is derived from an EMBL/GenBank/DDBJ whole genome shotgun (WGS) entry which is preliminary data.</text>
</comment>
<dbReference type="InterPro" id="IPR002048">
    <property type="entry name" value="EF_hand_dom"/>
</dbReference>
<dbReference type="GO" id="GO:0043226">
    <property type="term" value="C:organelle"/>
    <property type="evidence" value="ECO:0007669"/>
    <property type="project" value="UniProtKB-ARBA"/>
</dbReference>
<protein>
    <recommendedName>
        <fullName evidence="4">EF-hand domain-containing protein</fullName>
    </recommendedName>
</protein>
<evidence type="ECO:0000256" key="1">
    <source>
        <dbReference type="ARBA" id="ARBA00022723"/>
    </source>
</evidence>
<sequence length="108" mass="12432">MFNGDSFITLQEFIELNNKGVDSGVILDYWKDAFVAFNIDSISSITVEELDIVMRSLGEECSITECRRMITDVDCNGDGMLDFEEYRVMMMNGSRHDIVDRVKPQYEL</sequence>
<evidence type="ECO:0000313" key="5">
    <source>
        <dbReference type="EMBL" id="OIW21288.1"/>
    </source>
</evidence>
<dbReference type="EMBL" id="MLAU01021924">
    <property type="protein sequence ID" value="OIW21288.1"/>
    <property type="molecule type" value="Genomic_DNA"/>
</dbReference>
<dbReference type="SMART" id="SM00054">
    <property type="entry name" value="EFh"/>
    <property type="match status" value="2"/>
</dbReference>
<keyword evidence="3" id="KW-0106">Calcium</keyword>
<dbReference type="Gramene" id="OIW21288">
    <property type="protein sequence ID" value="OIW21288"/>
    <property type="gene ID" value="TanjilG_31584"/>
</dbReference>
<dbReference type="STRING" id="3871.A0A394DDL5"/>
<evidence type="ECO:0000256" key="3">
    <source>
        <dbReference type="ARBA" id="ARBA00022837"/>
    </source>
</evidence>
<evidence type="ECO:0000256" key="2">
    <source>
        <dbReference type="ARBA" id="ARBA00022737"/>
    </source>
</evidence>
<keyword evidence="1" id="KW-0479">Metal-binding</keyword>
<dbReference type="InterPro" id="IPR011992">
    <property type="entry name" value="EF-hand-dom_pair"/>
</dbReference>
<dbReference type="FunFam" id="1.10.238.10:FF:000178">
    <property type="entry name" value="Calmodulin-2 A"/>
    <property type="match status" value="1"/>
</dbReference>